<protein>
    <submittedName>
        <fullName evidence="1">Uncharacterized protein</fullName>
    </submittedName>
</protein>
<comment type="caution">
    <text evidence="1">The sequence shown here is derived from an EMBL/GenBank/DDBJ whole genome shotgun (WGS) entry which is preliminary data.</text>
</comment>
<dbReference type="Proteomes" id="UP001218188">
    <property type="component" value="Unassembled WGS sequence"/>
</dbReference>
<evidence type="ECO:0000313" key="2">
    <source>
        <dbReference type="Proteomes" id="UP001218188"/>
    </source>
</evidence>
<dbReference type="AlphaFoldDB" id="A0AAD6WSY8"/>
<dbReference type="Gene3D" id="1.25.40.10">
    <property type="entry name" value="Tetratricopeptide repeat domain"/>
    <property type="match status" value="1"/>
</dbReference>
<proteinExistence type="predicted"/>
<dbReference type="EMBL" id="JARJCM010000145">
    <property type="protein sequence ID" value="KAJ7026018.1"/>
    <property type="molecule type" value="Genomic_DNA"/>
</dbReference>
<organism evidence="1 2">
    <name type="scientific">Mycena alexandri</name>
    <dbReference type="NCBI Taxonomy" id="1745969"/>
    <lineage>
        <taxon>Eukaryota</taxon>
        <taxon>Fungi</taxon>
        <taxon>Dikarya</taxon>
        <taxon>Basidiomycota</taxon>
        <taxon>Agaricomycotina</taxon>
        <taxon>Agaricomycetes</taxon>
        <taxon>Agaricomycetidae</taxon>
        <taxon>Agaricales</taxon>
        <taxon>Marasmiineae</taxon>
        <taxon>Mycenaceae</taxon>
        <taxon>Mycena</taxon>
    </lineage>
</organism>
<reference evidence="1" key="1">
    <citation type="submission" date="2023-03" db="EMBL/GenBank/DDBJ databases">
        <title>Massive genome expansion in bonnet fungi (Mycena s.s.) driven by repeated elements and novel gene families across ecological guilds.</title>
        <authorList>
            <consortium name="Lawrence Berkeley National Laboratory"/>
            <person name="Harder C.B."/>
            <person name="Miyauchi S."/>
            <person name="Viragh M."/>
            <person name="Kuo A."/>
            <person name="Thoen E."/>
            <person name="Andreopoulos B."/>
            <person name="Lu D."/>
            <person name="Skrede I."/>
            <person name="Drula E."/>
            <person name="Henrissat B."/>
            <person name="Morin E."/>
            <person name="Kohler A."/>
            <person name="Barry K."/>
            <person name="LaButti K."/>
            <person name="Morin E."/>
            <person name="Salamov A."/>
            <person name="Lipzen A."/>
            <person name="Mereny Z."/>
            <person name="Hegedus B."/>
            <person name="Baldrian P."/>
            <person name="Stursova M."/>
            <person name="Weitz H."/>
            <person name="Taylor A."/>
            <person name="Grigoriev I.V."/>
            <person name="Nagy L.G."/>
            <person name="Martin F."/>
            <person name="Kauserud H."/>
        </authorList>
    </citation>
    <scope>NUCLEOTIDE SEQUENCE</scope>
    <source>
        <strain evidence="1">CBHHK200</strain>
    </source>
</reference>
<keyword evidence="2" id="KW-1185">Reference proteome</keyword>
<sequence length="391" mass="43971">MALQHGQIALSLAQSNGGYRMECDARDTLAHLETFVGHRTAGRAHAQEAQRLARICGDLWREACGIYQEALCLMSLGQYQECMALTIRGRTILGQCGLSHGQTNYMLMGIQAEVHKLKSEYVEAHNIRSQNLQATANDNYQQAHALMNIAEIEILMGVSKTKIQKKIEASQVIRASRNAVLDTACEALQADLNLRDGDLSDLLFCKCLRLTWGKHSEAVSYCLERLADINRWEQSHHPTSWAAVFLANSLKAKERLGIHTALQFLGDVFLREDDESTAISLFTLALEGFTQMDVHRSRAECMIRLGDISNKHGDLLRALELWETARPLFQCSSQAKRVQHIDERLVGIGEDVKEQHRRNLARLNTYIGKLEKVDENSSSELFSHCLTVDLL</sequence>
<name>A0AAD6WSY8_9AGAR</name>
<accession>A0AAD6WSY8</accession>
<dbReference type="SUPFAM" id="SSF48452">
    <property type="entry name" value="TPR-like"/>
    <property type="match status" value="1"/>
</dbReference>
<dbReference type="InterPro" id="IPR011990">
    <property type="entry name" value="TPR-like_helical_dom_sf"/>
</dbReference>
<gene>
    <name evidence="1" type="ORF">C8F04DRAFT_1190935</name>
</gene>
<evidence type="ECO:0000313" key="1">
    <source>
        <dbReference type="EMBL" id="KAJ7026018.1"/>
    </source>
</evidence>